<dbReference type="InterPro" id="IPR017850">
    <property type="entry name" value="Alkaline_phosphatase_core_sf"/>
</dbReference>
<keyword evidence="2" id="KW-0479">Metal-binding</keyword>
<evidence type="ECO:0000256" key="3">
    <source>
        <dbReference type="SAM" id="SignalP"/>
    </source>
</evidence>
<dbReference type="Gene3D" id="3.40.720.10">
    <property type="entry name" value="Alkaline Phosphatase, subunit A"/>
    <property type="match status" value="1"/>
</dbReference>
<sequence>MTCMTLSLICTLSTGVDVKPSDVDGLPYSTLLYGNGPGHSAEHRLVPMVNATDAETHNRLHGAAVPRQWATHGGEDVPVYAAGPQGITQALFSGTFDQSYVPHAIAYVACLAEHAERCRRQDAEAVNRSNSDTTFTAGKAGVLGVGPSSQVTFFFDGFLLFVL</sequence>
<evidence type="ECO:0000256" key="2">
    <source>
        <dbReference type="PIRSR" id="PIRSR601952-2"/>
    </source>
</evidence>
<proteinExistence type="predicted"/>
<dbReference type="EC" id="3.1.3.1" evidence="1"/>
<name>A0AAV0W799_9HEMI</name>
<comment type="cofactor">
    <cofactor evidence="2">
        <name>Zn(2+)</name>
        <dbReference type="ChEBI" id="CHEBI:29105"/>
    </cofactor>
    <text evidence="2">Binds 2 Zn(2+) ions.</text>
</comment>
<dbReference type="Pfam" id="PF00245">
    <property type="entry name" value="Alk_phosphatase"/>
    <property type="match status" value="1"/>
</dbReference>
<keyword evidence="5" id="KW-1185">Reference proteome</keyword>
<evidence type="ECO:0000313" key="5">
    <source>
        <dbReference type="Proteomes" id="UP001160148"/>
    </source>
</evidence>
<organism evidence="4 5">
    <name type="scientific">Macrosiphum euphorbiae</name>
    <name type="common">potato aphid</name>
    <dbReference type="NCBI Taxonomy" id="13131"/>
    <lineage>
        <taxon>Eukaryota</taxon>
        <taxon>Metazoa</taxon>
        <taxon>Ecdysozoa</taxon>
        <taxon>Arthropoda</taxon>
        <taxon>Hexapoda</taxon>
        <taxon>Insecta</taxon>
        <taxon>Pterygota</taxon>
        <taxon>Neoptera</taxon>
        <taxon>Paraneoptera</taxon>
        <taxon>Hemiptera</taxon>
        <taxon>Sternorrhyncha</taxon>
        <taxon>Aphidomorpha</taxon>
        <taxon>Aphidoidea</taxon>
        <taxon>Aphididae</taxon>
        <taxon>Macrosiphini</taxon>
        <taxon>Macrosiphum</taxon>
    </lineage>
</organism>
<dbReference type="Proteomes" id="UP001160148">
    <property type="component" value="Unassembled WGS sequence"/>
</dbReference>
<dbReference type="SUPFAM" id="SSF53649">
    <property type="entry name" value="Alkaline phosphatase-like"/>
    <property type="match status" value="1"/>
</dbReference>
<reference evidence="4 5" key="1">
    <citation type="submission" date="2023-01" db="EMBL/GenBank/DDBJ databases">
        <authorList>
            <person name="Whitehead M."/>
        </authorList>
    </citation>
    <scope>NUCLEOTIDE SEQUENCE [LARGE SCALE GENOMIC DNA]</scope>
</reference>
<dbReference type="AlphaFoldDB" id="A0AAV0W799"/>
<protein>
    <recommendedName>
        <fullName evidence="1">alkaline phosphatase</fullName>
        <ecNumber evidence="1">3.1.3.1</ecNumber>
    </recommendedName>
</protein>
<dbReference type="PANTHER" id="PTHR11596:SF91">
    <property type="entry name" value="ALKALINE PHOSPHATASE-RELATED"/>
    <property type="match status" value="1"/>
</dbReference>
<comment type="caution">
    <text evidence="4">The sequence shown here is derived from an EMBL/GenBank/DDBJ whole genome shotgun (WGS) entry which is preliminary data.</text>
</comment>
<feature type="chain" id="PRO_5043348068" description="alkaline phosphatase" evidence="3">
    <location>
        <begin position="19"/>
        <end position="163"/>
    </location>
</feature>
<accession>A0AAV0W799</accession>
<keyword evidence="2" id="KW-0862">Zinc</keyword>
<evidence type="ECO:0000313" key="4">
    <source>
        <dbReference type="EMBL" id="CAI6351666.1"/>
    </source>
</evidence>
<dbReference type="EMBL" id="CARXXK010000001">
    <property type="protein sequence ID" value="CAI6351666.1"/>
    <property type="molecule type" value="Genomic_DNA"/>
</dbReference>
<gene>
    <name evidence="4" type="ORF">MEUPH1_LOCUS7992</name>
</gene>
<keyword evidence="3" id="KW-0732">Signal</keyword>
<evidence type="ECO:0000256" key="1">
    <source>
        <dbReference type="ARBA" id="ARBA00012647"/>
    </source>
</evidence>
<dbReference type="GO" id="GO:0004035">
    <property type="term" value="F:alkaline phosphatase activity"/>
    <property type="evidence" value="ECO:0007669"/>
    <property type="project" value="UniProtKB-EC"/>
</dbReference>
<feature type="binding site" evidence="2">
    <location>
        <position position="72"/>
    </location>
    <ligand>
        <name>Zn(2+)</name>
        <dbReference type="ChEBI" id="CHEBI:29105"/>
        <label>2</label>
    </ligand>
</feature>
<feature type="signal peptide" evidence="3">
    <location>
        <begin position="1"/>
        <end position="18"/>
    </location>
</feature>
<dbReference type="GO" id="GO:0046872">
    <property type="term" value="F:metal ion binding"/>
    <property type="evidence" value="ECO:0007669"/>
    <property type="project" value="UniProtKB-KW"/>
</dbReference>
<dbReference type="PANTHER" id="PTHR11596">
    <property type="entry name" value="ALKALINE PHOSPHATASE"/>
    <property type="match status" value="1"/>
</dbReference>
<dbReference type="InterPro" id="IPR001952">
    <property type="entry name" value="Alkaline_phosphatase"/>
</dbReference>